<dbReference type="Proteomes" id="UP001642409">
    <property type="component" value="Unassembled WGS sequence"/>
</dbReference>
<dbReference type="AlphaFoldDB" id="A0AA86UY33"/>
<proteinExistence type="predicted"/>
<evidence type="ECO:0000313" key="3">
    <source>
        <dbReference type="Proteomes" id="UP001642409"/>
    </source>
</evidence>
<evidence type="ECO:0000313" key="1">
    <source>
        <dbReference type="EMBL" id="CAI9969131.1"/>
    </source>
</evidence>
<name>A0AA86UY33_9EUKA</name>
<reference evidence="1" key="1">
    <citation type="submission" date="2023-06" db="EMBL/GenBank/DDBJ databases">
        <authorList>
            <person name="Kurt Z."/>
        </authorList>
    </citation>
    <scope>NUCLEOTIDE SEQUENCE</scope>
</reference>
<dbReference type="EMBL" id="CAXDID020000185">
    <property type="protein sequence ID" value="CAL6050578.1"/>
    <property type="molecule type" value="Genomic_DNA"/>
</dbReference>
<accession>A0AA86UY33</accession>
<dbReference type="EMBL" id="CATOUU010001054">
    <property type="protein sequence ID" value="CAI9969131.1"/>
    <property type="molecule type" value="Genomic_DNA"/>
</dbReference>
<evidence type="ECO:0000313" key="2">
    <source>
        <dbReference type="EMBL" id="CAL6050578.1"/>
    </source>
</evidence>
<sequence>MSIQQKLQERNLYEQGLQYSNQFLKTYIPASSPPLKPHYRTELPCCSVARNSHAVNQDQFKNSFIKITDTPSPNYYLLSVPKPKQKSILSSPRPQSVFDQIAKCNDFKLGPGQFSVNYAHKNDIYPKMKRFTEKKPKQSGTTFYSPKLIQTKLDVKIKEKTDAFKIKDDTWIGPGYYKVKWNGLGKSTERIQNDK</sequence>
<protein>
    <submittedName>
        <fullName evidence="2">Hypothetical_protein</fullName>
    </submittedName>
</protein>
<organism evidence="1">
    <name type="scientific">Hexamita inflata</name>
    <dbReference type="NCBI Taxonomy" id="28002"/>
    <lineage>
        <taxon>Eukaryota</taxon>
        <taxon>Metamonada</taxon>
        <taxon>Diplomonadida</taxon>
        <taxon>Hexamitidae</taxon>
        <taxon>Hexamitinae</taxon>
        <taxon>Hexamita</taxon>
    </lineage>
</organism>
<comment type="caution">
    <text evidence="1">The sequence shown here is derived from an EMBL/GenBank/DDBJ whole genome shotgun (WGS) entry which is preliminary data.</text>
</comment>
<gene>
    <name evidence="2" type="ORF">HINF_LOCUS43954</name>
    <name evidence="1" type="ORF">HINF_LOCUS56776</name>
</gene>
<reference evidence="2 3" key="2">
    <citation type="submission" date="2024-07" db="EMBL/GenBank/DDBJ databases">
        <authorList>
            <person name="Akdeniz Z."/>
        </authorList>
    </citation>
    <scope>NUCLEOTIDE SEQUENCE [LARGE SCALE GENOMIC DNA]</scope>
</reference>
<keyword evidence="3" id="KW-1185">Reference proteome</keyword>